<accession>A0A8K0GP08</accession>
<reference evidence="4" key="1">
    <citation type="submission" date="2020-03" db="EMBL/GenBank/DDBJ databases">
        <title>A high-quality chromosome-level genome assembly of a woody plant with both climbing and erect habits, Rhamnella rubrinervis.</title>
        <authorList>
            <person name="Lu Z."/>
            <person name="Yang Y."/>
            <person name="Zhu X."/>
            <person name="Sun Y."/>
        </authorList>
    </citation>
    <scope>NUCLEOTIDE SEQUENCE</scope>
    <source>
        <strain evidence="4">BYM</strain>
        <tissue evidence="4">Leaf</tissue>
    </source>
</reference>
<keyword evidence="5" id="KW-1185">Reference proteome</keyword>
<feature type="compositionally biased region" description="Polar residues" evidence="1">
    <location>
        <begin position="441"/>
        <end position="456"/>
    </location>
</feature>
<dbReference type="Gene3D" id="2.60.40.150">
    <property type="entry name" value="C2 domain"/>
    <property type="match status" value="1"/>
</dbReference>
<dbReference type="SUPFAM" id="SSF49562">
    <property type="entry name" value="C2 domain (Calcium/lipid-binding domain, CaLB)"/>
    <property type="match status" value="1"/>
</dbReference>
<dbReference type="PANTHER" id="PTHR32246">
    <property type="entry name" value="INGRESSION PROTEIN FIC1"/>
    <property type="match status" value="1"/>
</dbReference>
<feature type="region of interest" description="Disordered" evidence="1">
    <location>
        <begin position="478"/>
        <end position="521"/>
    </location>
</feature>
<dbReference type="PROSITE" id="PS51186">
    <property type="entry name" value="GNAT"/>
    <property type="match status" value="1"/>
</dbReference>
<dbReference type="SUPFAM" id="SSF55729">
    <property type="entry name" value="Acyl-CoA N-acyltransferases (Nat)"/>
    <property type="match status" value="1"/>
</dbReference>
<sequence>MGVGNVAAAATGAVIVTMHVVESSASKTMELKWVRTPKSQNYIDRLRMLSKTKPPPLSQASVPIFISTKASHVNPDELAQVYSSCNFSCHRFPKYVDSDSGTPVVELVDVHKLRVALSHSSVLVSVFCKPDDAVADSSSSMGLGDFFQRLVMPVGPNNGQLVGFGRAVSDQGLTASIYDVMVIPSLRRLGIGRIIVRRIIRMLTSRDIYDIAAVCSEAERPFFEACGFGNDILASTAMMYTRTVSTDSEGNQMVKRAGRKLLLGRDCSLYYLSISCTFPGMGKIWVEVCLISARGLRRSSSLWKLQWFAVGWIDPNSKYCTKIDASGNANPVWKTKFAASVDDSESYFNDLALHVEVYSREPLFLRERHQGTATIVLKEFLAKHKKSSEVSRPGIEEVGSYQLRKRNSNKPQGFVDVSILISEDREEPSSYQANEGGFEGHSNTITLATGDGSSQAYPTQLPIASFHRAEDEIRTNSLYTHPTPFPTNYSSPSAVGPSYPPASGPSYRSPRTPPPPPPPSNVGYIPTFIPRADRVPETYINMPSSGAGLGRGGVPGPGFGMGLGAGALAAGAVIFGDDFMSGFGVPSGFHDPSIVISEDPPF</sequence>
<gene>
    <name evidence="4" type="ORF">FNV43_RR24341</name>
</gene>
<dbReference type="GO" id="GO:0006952">
    <property type="term" value="P:defense response"/>
    <property type="evidence" value="ECO:0007669"/>
    <property type="project" value="InterPro"/>
</dbReference>
<protein>
    <recommendedName>
        <fullName evidence="6">Glucosamine-phosphate N-acetyltransferase</fullName>
    </recommendedName>
</protein>
<dbReference type="InterPro" id="IPR035892">
    <property type="entry name" value="C2_domain_sf"/>
</dbReference>
<dbReference type="PROSITE" id="PS50004">
    <property type="entry name" value="C2"/>
    <property type="match status" value="1"/>
</dbReference>
<dbReference type="Pfam" id="PF00168">
    <property type="entry name" value="C2"/>
    <property type="match status" value="1"/>
</dbReference>
<evidence type="ECO:0000256" key="1">
    <source>
        <dbReference type="SAM" id="MobiDB-lite"/>
    </source>
</evidence>
<dbReference type="AlphaFoldDB" id="A0A8K0GP08"/>
<feature type="domain" description="C2" evidence="2">
    <location>
        <begin position="266"/>
        <end position="391"/>
    </location>
</feature>
<dbReference type="Proteomes" id="UP000796880">
    <property type="component" value="Unassembled WGS sequence"/>
</dbReference>
<organism evidence="4 5">
    <name type="scientific">Rhamnella rubrinervis</name>
    <dbReference type="NCBI Taxonomy" id="2594499"/>
    <lineage>
        <taxon>Eukaryota</taxon>
        <taxon>Viridiplantae</taxon>
        <taxon>Streptophyta</taxon>
        <taxon>Embryophyta</taxon>
        <taxon>Tracheophyta</taxon>
        <taxon>Spermatophyta</taxon>
        <taxon>Magnoliopsida</taxon>
        <taxon>eudicotyledons</taxon>
        <taxon>Gunneridae</taxon>
        <taxon>Pentapetalae</taxon>
        <taxon>rosids</taxon>
        <taxon>fabids</taxon>
        <taxon>Rosales</taxon>
        <taxon>Rhamnaceae</taxon>
        <taxon>rhamnoid group</taxon>
        <taxon>Rhamneae</taxon>
        <taxon>Rhamnella</taxon>
    </lineage>
</organism>
<dbReference type="EMBL" id="VOIH02000011">
    <property type="protein sequence ID" value="KAF3433239.1"/>
    <property type="molecule type" value="Genomic_DNA"/>
</dbReference>
<dbReference type="OrthoDB" id="1910234at2759"/>
<dbReference type="GO" id="GO:0016747">
    <property type="term" value="F:acyltransferase activity, transferring groups other than amino-acyl groups"/>
    <property type="evidence" value="ECO:0007669"/>
    <property type="project" value="InterPro"/>
</dbReference>
<dbReference type="InterPro" id="IPR016181">
    <property type="entry name" value="Acyl_CoA_acyltransferase"/>
</dbReference>
<evidence type="ECO:0000259" key="3">
    <source>
        <dbReference type="PROSITE" id="PS51186"/>
    </source>
</evidence>
<dbReference type="Pfam" id="PF00583">
    <property type="entry name" value="Acetyltransf_1"/>
    <property type="match status" value="1"/>
</dbReference>
<proteinExistence type="predicted"/>
<feature type="compositionally biased region" description="Pro residues" evidence="1">
    <location>
        <begin position="511"/>
        <end position="520"/>
    </location>
</feature>
<dbReference type="Gene3D" id="3.40.630.30">
    <property type="match status" value="1"/>
</dbReference>
<name>A0A8K0GP08_9ROSA</name>
<comment type="caution">
    <text evidence="4">The sequence shown here is derived from an EMBL/GenBank/DDBJ whole genome shotgun (WGS) entry which is preliminary data.</text>
</comment>
<evidence type="ECO:0008006" key="6">
    <source>
        <dbReference type="Google" id="ProtNLM"/>
    </source>
</evidence>
<feature type="domain" description="N-acetyltransferase" evidence="3">
    <location>
        <begin position="108"/>
        <end position="258"/>
    </location>
</feature>
<evidence type="ECO:0000313" key="4">
    <source>
        <dbReference type="EMBL" id="KAF3433239.1"/>
    </source>
</evidence>
<evidence type="ECO:0000313" key="5">
    <source>
        <dbReference type="Proteomes" id="UP000796880"/>
    </source>
</evidence>
<dbReference type="InterPro" id="IPR000182">
    <property type="entry name" value="GNAT_dom"/>
</dbReference>
<dbReference type="InterPro" id="IPR044750">
    <property type="entry name" value="C2_SRC2/BAP"/>
</dbReference>
<dbReference type="PANTHER" id="PTHR32246:SF15">
    <property type="entry name" value="CALCIUM-DEPENDENT LIPID-BINDING (CALB DOMAIN) FAMILY PROTEIN"/>
    <property type="match status" value="1"/>
</dbReference>
<feature type="region of interest" description="Disordered" evidence="1">
    <location>
        <begin position="425"/>
        <end position="456"/>
    </location>
</feature>
<dbReference type="InterPro" id="IPR000008">
    <property type="entry name" value="C2_dom"/>
</dbReference>
<evidence type="ECO:0000259" key="2">
    <source>
        <dbReference type="PROSITE" id="PS50004"/>
    </source>
</evidence>
<dbReference type="CDD" id="cd04051">
    <property type="entry name" value="C2_SRC2_like"/>
    <property type="match status" value="1"/>
</dbReference>